<sequence length="413" mass="49102">MNTLRTLEVESEILKNEINVEEEQEEFENLDFDIKQISDIVVYGTDWTAETIKNQIIRKNINLNPKFQRRDAWTIKRKSRLIESLILGLPVPQIVLAEKEKGKYLVLDGKQRLLTILQFYGKSESDNNNFKLKDLEFLVDLNGLRYKDFQETILYSDKKNALDNQTIRTTIIKNWQNDNFLYTVFLRLNVENTPLSPQELRQALHPGEFTNYIDDYSLKSKGLKILFPKQPDFRMRDNQLLLKYIAFRYFLPEYRSDLKAFLDNTCDHFNKQWQNREEEIKMSLDQFEKAIDIMTEIFGEKYFGRVWLAEQNKYERQRNLSVLDAMLFYFSNPNIRSRIKEIDKKDIEDKFKYLCSSSQDFLSSVRSSTSKIRSLYTRLNLWGTALKDTLKIDFPIPKLIDNHISYSSEKRGN</sequence>
<accession>K9YJ43</accession>
<reference evidence="3" key="1">
    <citation type="journal article" date="2013" name="Proc. Natl. Acad. Sci. U.S.A.">
        <title>Improving the coverage of the cyanobacterial phylum using diversity-driven genome sequencing.</title>
        <authorList>
            <person name="Shih P.M."/>
            <person name="Wu D."/>
            <person name="Latifi A."/>
            <person name="Axen S.D."/>
            <person name="Fewer D.P."/>
            <person name="Talla E."/>
            <person name="Calteau A."/>
            <person name="Cai F."/>
            <person name="Tandeau de Marsac N."/>
            <person name="Rippka R."/>
            <person name="Herdman M."/>
            <person name="Sivonen K."/>
            <person name="Coursin T."/>
            <person name="Laurent T."/>
            <person name="Goodwin L."/>
            <person name="Nolan M."/>
            <person name="Davenport K.W."/>
            <person name="Han C.S."/>
            <person name="Rubin E.M."/>
            <person name="Eisen J.A."/>
            <person name="Woyke T."/>
            <person name="Gugger M."/>
            <person name="Kerfeld C.A."/>
        </authorList>
    </citation>
    <scope>NUCLEOTIDE SEQUENCE [LARGE SCALE GENOMIC DNA]</scope>
    <source>
        <strain evidence="3">ATCC 29140 / PCC 7202</strain>
    </source>
</reference>
<dbReference type="EMBL" id="CP003940">
    <property type="protein sequence ID" value="AFZ46874.1"/>
    <property type="molecule type" value="Genomic_DNA"/>
</dbReference>
<proteinExistence type="predicted"/>
<dbReference type="PANTHER" id="PTHR39639:SF1">
    <property type="entry name" value="DUF262 DOMAIN-CONTAINING PROTEIN"/>
    <property type="match status" value="1"/>
</dbReference>
<evidence type="ECO:0000259" key="1">
    <source>
        <dbReference type="Pfam" id="PF03235"/>
    </source>
</evidence>
<dbReference type="HOGENOM" id="CLU_038557_2_1_3"/>
<dbReference type="InterPro" id="IPR004919">
    <property type="entry name" value="GmrSD_N"/>
</dbReference>
<dbReference type="eggNOG" id="COG1479">
    <property type="taxonomic scope" value="Bacteria"/>
</dbReference>
<keyword evidence="3" id="KW-1185">Reference proteome</keyword>
<evidence type="ECO:0000313" key="2">
    <source>
        <dbReference type="EMBL" id="AFZ46874.1"/>
    </source>
</evidence>
<organism evidence="2 3">
    <name type="scientific">Cyanobacterium stanieri (strain ATCC 29140 / PCC 7202)</name>
    <dbReference type="NCBI Taxonomy" id="292563"/>
    <lineage>
        <taxon>Bacteria</taxon>
        <taxon>Bacillati</taxon>
        <taxon>Cyanobacteriota</taxon>
        <taxon>Cyanophyceae</taxon>
        <taxon>Oscillatoriophycideae</taxon>
        <taxon>Chroococcales</taxon>
        <taxon>Geminocystaceae</taxon>
        <taxon>Cyanobacterium</taxon>
    </lineage>
</organism>
<dbReference type="BioCyc" id="CSTA292563:G1353-909-MONOMER"/>
<gene>
    <name evidence="2" type="ordered locus">Cyast_0902</name>
</gene>
<evidence type="ECO:0000313" key="3">
    <source>
        <dbReference type="Proteomes" id="UP000010483"/>
    </source>
</evidence>
<dbReference type="PANTHER" id="PTHR39639">
    <property type="entry name" value="CHROMOSOME 16, WHOLE GENOME SHOTGUN SEQUENCE"/>
    <property type="match status" value="1"/>
</dbReference>
<dbReference type="PATRIC" id="fig|292563.3.peg.947"/>
<dbReference type="AlphaFoldDB" id="K9YJ43"/>
<feature type="domain" description="GmrSD restriction endonucleases N-terminal" evidence="1">
    <location>
        <begin position="56"/>
        <end position="205"/>
    </location>
</feature>
<dbReference type="Pfam" id="PF03235">
    <property type="entry name" value="GmrSD_N"/>
    <property type="match status" value="1"/>
</dbReference>
<name>K9YJ43_CYASC</name>
<protein>
    <recommendedName>
        <fullName evidence="1">GmrSD restriction endonucleases N-terminal domain-containing protein</fullName>
    </recommendedName>
</protein>
<dbReference type="KEGG" id="csn:Cyast_0902"/>
<dbReference type="Proteomes" id="UP000010483">
    <property type="component" value="Chromosome"/>
</dbReference>
<dbReference type="STRING" id="292563.Cyast_0902"/>